<evidence type="ECO:0000313" key="2">
    <source>
        <dbReference type="Proteomes" id="UP001447188"/>
    </source>
</evidence>
<gene>
    <name evidence="1" type="ORF">Q9L58_007915</name>
</gene>
<proteinExistence type="predicted"/>
<evidence type="ECO:0000313" key="1">
    <source>
        <dbReference type="EMBL" id="KAL0633174.1"/>
    </source>
</evidence>
<dbReference type="Proteomes" id="UP001447188">
    <property type="component" value="Unassembled WGS sequence"/>
</dbReference>
<protein>
    <submittedName>
        <fullName evidence="1">Uncharacterized protein</fullName>
    </submittedName>
</protein>
<dbReference type="EMBL" id="JBBBZM010000134">
    <property type="protein sequence ID" value="KAL0633174.1"/>
    <property type="molecule type" value="Genomic_DNA"/>
</dbReference>
<reference evidence="1 2" key="1">
    <citation type="submission" date="2024-02" db="EMBL/GenBank/DDBJ databases">
        <title>Discinaceae phylogenomics.</title>
        <authorList>
            <person name="Dirks A.C."/>
            <person name="James T.Y."/>
        </authorList>
    </citation>
    <scope>NUCLEOTIDE SEQUENCE [LARGE SCALE GENOMIC DNA]</scope>
    <source>
        <strain evidence="1 2">ACD0624</strain>
    </source>
</reference>
<keyword evidence="2" id="KW-1185">Reference proteome</keyword>
<sequence length="267" mass="28938">MTSSPQPRTTTSPAPSINHILHTTTPVPLYVHPSCWSSSHLSLLRCTLLPLPPSSRPAPQQPFPCPANCAHVFRRMLHAHSYPGNDLHLTVGAATVQVAPRLYVTSGSHELPFIAYSDPEHQRAQRDLHSRGSRRPKSGLAEDTALDPFDVATMLAMAQMQADAIPGAAFYKVFLLHPLEGGIALRVLSAEVGAGYLACLKDPARPIVFDMRIYESVTVMEETGDAFLAMMRELLTAVPDVVEGMRAEEGEAGRSRKRGCVGGVGRV</sequence>
<accession>A0ABR3GB47</accession>
<organism evidence="1 2">
    <name type="scientific">Discina gigas</name>
    <dbReference type="NCBI Taxonomy" id="1032678"/>
    <lineage>
        <taxon>Eukaryota</taxon>
        <taxon>Fungi</taxon>
        <taxon>Dikarya</taxon>
        <taxon>Ascomycota</taxon>
        <taxon>Pezizomycotina</taxon>
        <taxon>Pezizomycetes</taxon>
        <taxon>Pezizales</taxon>
        <taxon>Discinaceae</taxon>
        <taxon>Discina</taxon>
    </lineage>
</organism>
<comment type="caution">
    <text evidence="1">The sequence shown here is derived from an EMBL/GenBank/DDBJ whole genome shotgun (WGS) entry which is preliminary data.</text>
</comment>
<name>A0ABR3GB47_9PEZI</name>